<feature type="domain" description="DUF2460" evidence="1">
    <location>
        <begin position="4"/>
        <end position="204"/>
    </location>
</feature>
<dbReference type="GO" id="GO:0016787">
    <property type="term" value="F:hydrolase activity"/>
    <property type="evidence" value="ECO:0007669"/>
    <property type="project" value="UniProtKB-KW"/>
</dbReference>
<dbReference type="InterPro" id="IPR011740">
    <property type="entry name" value="DUF2460"/>
</dbReference>
<comment type="caution">
    <text evidence="2">The sequence shown here is derived from an EMBL/GenBank/DDBJ whole genome shotgun (WGS) entry which is preliminary data.</text>
</comment>
<evidence type="ECO:0000259" key="1">
    <source>
        <dbReference type="Pfam" id="PF09343"/>
    </source>
</evidence>
<dbReference type="Proteomes" id="UP001161405">
    <property type="component" value="Unassembled WGS sequence"/>
</dbReference>
<name>A0ABQ5URP8_9HYPH</name>
<protein>
    <submittedName>
        <fullName evidence="2">Glycoside hydrolase family 24</fullName>
    </submittedName>
</protein>
<dbReference type="NCBIfam" id="TIGR02217">
    <property type="entry name" value="chp_TIGR02217"/>
    <property type="match status" value="1"/>
</dbReference>
<gene>
    <name evidence="2" type="ORF">GCM10007879_22000</name>
</gene>
<accession>A0ABQ5URP8</accession>
<keyword evidence="2" id="KW-0378">Hydrolase</keyword>
<evidence type="ECO:0000313" key="2">
    <source>
        <dbReference type="EMBL" id="GLQ17951.1"/>
    </source>
</evidence>
<dbReference type="Pfam" id="PF09343">
    <property type="entry name" value="DUF2460"/>
    <property type="match status" value="1"/>
</dbReference>
<keyword evidence="3" id="KW-1185">Reference proteome</keyword>
<dbReference type="EMBL" id="BSNI01000002">
    <property type="protein sequence ID" value="GLQ17951.1"/>
    <property type="molecule type" value="Genomic_DNA"/>
</dbReference>
<evidence type="ECO:0000313" key="3">
    <source>
        <dbReference type="Proteomes" id="UP001161405"/>
    </source>
</evidence>
<organism evidence="2 3">
    <name type="scientific">Maritalea porphyrae</name>
    <dbReference type="NCBI Taxonomy" id="880732"/>
    <lineage>
        <taxon>Bacteria</taxon>
        <taxon>Pseudomonadati</taxon>
        <taxon>Pseudomonadota</taxon>
        <taxon>Alphaproteobacteria</taxon>
        <taxon>Hyphomicrobiales</taxon>
        <taxon>Devosiaceae</taxon>
        <taxon>Maritalea</taxon>
    </lineage>
</organism>
<sequence>MGFHHVLFPLDIALGARGGPEWATDIVELASGAEERNSRWAQSRRRYDAGFGVKSKSDLRVVLSFFEERRGSFHSFLFRDPIDHSSADGAISAHDQKIGIGDGTKVTFHLVKTYGATFDPYVRNIMKPEENSVLIALDGVPTTAFAVDETTGMVTLDAPPASGVQVTAGFIFNVPVRFAADRLDVEITSFDAAHAPTIKLVEVRA</sequence>
<dbReference type="RefSeq" id="WP_284364458.1">
    <property type="nucleotide sequence ID" value="NZ_BSNI01000002.1"/>
</dbReference>
<proteinExistence type="predicted"/>
<reference evidence="2" key="2">
    <citation type="submission" date="2023-01" db="EMBL/GenBank/DDBJ databases">
        <title>Draft genome sequence of Maritalea porphyrae strain NBRC 107169.</title>
        <authorList>
            <person name="Sun Q."/>
            <person name="Mori K."/>
        </authorList>
    </citation>
    <scope>NUCLEOTIDE SEQUENCE</scope>
    <source>
        <strain evidence="2">NBRC 107169</strain>
    </source>
</reference>
<reference evidence="2" key="1">
    <citation type="journal article" date="2014" name="Int. J. Syst. Evol. Microbiol.">
        <title>Complete genome of a new Firmicutes species belonging to the dominant human colonic microbiota ('Ruminococcus bicirculans') reveals two chromosomes and a selective capacity to utilize plant glucans.</title>
        <authorList>
            <consortium name="NISC Comparative Sequencing Program"/>
            <person name="Wegmann U."/>
            <person name="Louis P."/>
            <person name="Goesmann A."/>
            <person name="Henrissat B."/>
            <person name="Duncan S.H."/>
            <person name="Flint H.J."/>
        </authorList>
    </citation>
    <scope>NUCLEOTIDE SEQUENCE</scope>
    <source>
        <strain evidence="2">NBRC 107169</strain>
    </source>
</reference>